<comment type="function">
    <text evidence="7">General factor that plays a major role in the activation of eukaryotic genes transcribed by RNA polymerase II.</text>
</comment>
<comment type="subunit">
    <text evidence="8">Associates with TFIID-IIA (DA complex) to form TFIID-IIA-IIB (DAB-complex) which is then recognized by polymerase II.</text>
</comment>
<dbReference type="InterPro" id="IPR013137">
    <property type="entry name" value="Znf_TFIIB"/>
</dbReference>
<dbReference type="CDD" id="cd20551">
    <property type="entry name" value="CYCLIN_TFIIB_rpt1"/>
    <property type="match status" value="1"/>
</dbReference>
<keyword evidence="5" id="KW-0804">Transcription</keyword>
<dbReference type="SUPFAM" id="SSF57783">
    <property type="entry name" value="Zinc beta-ribbon"/>
    <property type="match status" value="1"/>
</dbReference>
<evidence type="ECO:0000256" key="7">
    <source>
        <dbReference type="ARBA" id="ARBA00056616"/>
    </source>
</evidence>
<dbReference type="InterPro" id="IPR000812">
    <property type="entry name" value="TFIIB"/>
</dbReference>
<dbReference type="SMART" id="SM00385">
    <property type="entry name" value="CYCLIN"/>
    <property type="match status" value="1"/>
</dbReference>
<dbReference type="GO" id="GO:0051123">
    <property type="term" value="P:RNA polymerase II preinitiation complex assembly"/>
    <property type="evidence" value="ECO:0007669"/>
    <property type="project" value="UniProtKB-ARBA"/>
</dbReference>
<dbReference type="GO" id="GO:0016251">
    <property type="term" value="F:RNA polymerase II general transcription initiation factor activity"/>
    <property type="evidence" value="ECO:0007669"/>
    <property type="project" value="TreeGrafter"/>
</dbReference>
<sequence length="306" mass="33721">MKFQKLICSDCGETTNIIEDWKNGYNVCGSCGCTIGNRIIDEGSEWRNFADSNAPDQSRVGSANNPLLDTGTYDTIISAGKSPLGVNLSKTQMRSSMRGPEQALINGFNLITALCDRANITKTIADRAKFNFKVVETKKVAKSKSHKGTIAACIYIACRQENCTRTFKEISVLTGVPRKDIGRAYKAIEPHLDRLGAVPVKDIVCRFCSNLDLPTQVERLASSIALNVQKLDLLAGKGTDSIAAAIVYLVTNVLPQFRPAQKYLQGTSNVTDVTIKNVYKELILYKNEIIPKEDIEKYGIDLNKIF</sequence>
<evidence type="ECO:0000313" key="11">
    <source>
        <dbReference type="EMBL" id="KCZ79298.1"/>
    </source>
</evidence>
<reference evidence="11 12" key="2">
    <citation type="submission" date="2014-03" db="EMBL/GenBank/DDBJ databases">
        <title>The Genome Sequence of Anncaliia algerae insect isolate PRA339.</title>
        <authorList>
            <consortium name="The Broad Institute Genome Sequencing Platform"/>
            <consortium name="The Broad Institute Genome Sequencing Center for Infectious Disease"/>
            <person name="Cuomo C."/>
            <person name="Becnel J."/>
            <person name="Sanscrainte N."/>
            <person name="Walker B."/>
            <person name="Young S.K."/>
            <person name="Zeng Q."/>
            <person name="Gargeya S."/>
            <person name="Fitzgerald M."/>
            <person name="Haas B."/>
            <person name="Abouelleil A."/>
            <person name="Alvarado L."/>
            <person name="Arachchi H.M."/>
            <person name="Berlin A.M."/>
            <person name="Chapman S.B."/>
            <person name="Dewar J."/>
            <person name="Goldberg J."/>
            <person name="Griggs A."/>
            <person name="Gujja S."/>
            <person name="Hansen M."/>
            <person name="Howarth C."/>
            <person name="Imamovic A."/>
            <person name="Larimer J."/>
            <person name="McCowan C."/>
            <person name="Murphy C."/>
            <person name="Neiman D."/>
            <person name="Pearson M."/>
            <person name="Priest M."/>
            <person name="Roberts A."/>
            <person name="Saif S."/>
            <person name="Shea T."/>
            <person name="Sisk P."/>
            <person name="Sykes S."/>
            <person name="Wortman J."/>
            <person name="Nusbaum C."/>
            <person name="Birren B."/>
        </authorList>
    </citation>
    <scope>NUCLEOTIDE SEQUENCE [LARGE SCALE GENOMIC DNA]</scope>
    <source>
        <strain evidence="11 12">PRA339</strain>
    </source>
</reference>
<dbReference type="InterPro" id="IPR013150">
    <property type="entry name" value="TFIIB_cyclin"/>
</dbReference>
<dbReference type="GO" id="GO:0005634">
    <property type="term" value="C:nucleus"/>
    <property type="evidence" value="ECO:0007669"/>
    <property type="project" value="TreeGrafter"/>
</dbReference>
<dbReference type="OrthoDB" id="25790at2759"/>
<evidence type="ECO:0000256" key="9">
    <source>
        <dbReference type="PROSITE-ProRule" id="PRU00469"/>
    </source>
</evidence>
<dbReference type="Gene3D" id="1.10.472.170">
    <property type="match status" value="1"/>
</dbReference>
<evidence type="ECO:0000256" key="8">
    <source>
        <dbReference type="ARBA" id="ARBA00066213"/>
    </source>
</evidence>
<evidence type="ECO:0000259" key="10">
    <source>
        <dbReference type="PROSITE" id="PS51134"/>
    </source>
</evidence>
<dbReference type="PROSITE" id="PS51257">
    <property type="entry name" value="PROKAR_LIPOPROTEIN"/>
    <property type="match status" value="1"/>
</dbReference>
<dbReference type="PANTHER" id="PTHR11618:SF13">
    <property type="entry name" value="TRANSCRIPTION INITIATION FACTOR IIB"/>
    <property type="match status" value="1"/>
</dbReference>
<dbReference type="GO" id="GO:0008270">
    <property type="term" value="F:zinc ion binding"/>
    <property type="evidence" value="ECO:0007669"/>
    <property type="project" value="UniProtKB-KW"/>
</dbReference>
<dbReference type="Proteomes" id="UP000030655">
    <property type="component" value="Unassembled WGS sequence"/>
</dbReference>
<dbReference type="PRINTS" id="PR00685">
    <property type="entry name" value="TIFACTORIIB"/>
</dbReference>
<dbReference type="InterPro" id="IPR013763">
    <property type="entry name" value="Cyclin-like_dom"/>
</dbReference>
<keyword evidence="12" id="KW-1185">Reference proteome</keyword>
<keyword evidence="9" id="KW-0862">Zinc</keyword>
<evidence type="ECO:0000256" key="1">
    <source>
        <dbReference type="ARBA" id="ARBA00010857"/>
    </source>
</evidence>
<keyword evidence="9" id="KW-0479">Metal-binding</keyword>
<dbReference type="Gene3D" id="1.10.472.10">
    <property type="entry name" value="Cyclin-like"/>
    <property type="match status" value="1"/>
</dbReference>
<dbReference type="STRING" id="1288291.A0A059EW78"/>
<feature type="domain" description="TFIIB-type" evidence="10">
    <location>
        <begin position="4"/>
        <end position="36"/>
    </location>
</feature>
<proteinExistence type="inferred from homology"/>
<keyword evidence="4" id="KW-0805">Transcription regulation</keyword>
<dbReference type="AlphaFoldDB" id="A0A059EW78"/>
<dbReference type="InterPro" id="IPR036915">
    <property type="entry name" value="Cyclin-like_sf"/>
</dbReference>
<dbReference type="PROSITE" id="PS51134">
    <property type="entry name" value="ZF_TFIIB"/>
    <property type="match status" value="1"/>
</dbReference>
<comment type="similarity">
    <text evidence="1">Belongs to the TFIIB family.</text>
</comment>
<keyword evidence="9" id="KW-0863">Zinc-finger</keyword>
<evidence type="ECO:0000256" key="5">
    <source>
        <dbReference type="ARBA" id="ARBA00023163"/>
    </source>
</evidence>
<organism evidence="11 12">
    <name type="scientific">Anncaliia algerae PRA339</name>
    <dbReference type="NCBI Taxonomy" id="1288291"/>
    <lineage>
        <taxon>Eukaryota</taxon>
        <taxon>Fungi</taxon>
        <taxon>Fungi incertae sedis</taxon>
        <taxon>Microsporidia</taxon>
        <taxon>Tubulinosematoidea</taxon>
        <taxon>Tubulinosematidae</taxon>
        <taxon>Anncaliia</taxon>
    </lineage>
</organism>
<dbReference type="FunFam" id="1.10.472.170:FF:000001">
    <property type="entry name" value="Transcription initiation factor IIB"/>
    <property type="match status" value="1"/>
</dbReference>
<evidence type="ECO:0000256" key="6">
    <source>
        <dbReference type="ARBA" id="ARBA00031706"/>
    </source>
</evidence>
<gene>
    <name evidence="11" type="ORF">H312_03313</name>
</gene>
<name>A0A059EW78_9MICR</name>
<evidence type="ECO:0000256" key="3">
    <source>
        <dbReference type="ARBA" id="ARBA00022737"/>
    </source>
</evidence>
<dbReference type="GO" id="GO:0097550">
    <property type="term" value="C:transcription preinitiation complex"/>
    <property type="evidence" value="ECO:0007669"/>
    <property type="project" value="TreeGrafter"/>
</dbReference>
<evidence type="ECO:0000256" key="4">
    <source>
        <dbReference type="ARBA" id="ARBA00023015"/>
    </source>
</evidence>
<dbReference type="Pfam" id="PF08271">
    <property type="entry name" value="Zn_Ribbon_TF"/>
    <property type="match status" value="1"/>
</dbReference>
<dbReference type="SUPFAM" id="SSF47954">
    <property type="entry name" value="Cyclin-like"/>
    <property type="match status" value="2"/>
</dbReference>
<evidence type="ECO:0000256" key="2">
    <source>
        <dbReference type="ARBA" id="ARBA00013932"/>
    </source>
</evidence>
<dbReference type="GO" id="GO:0017025">
    <property type="term" value="F:TBP-class protein binding"/>
    <property type="evidence" value="ECO:0007669"/>
    <property type="project" value="InterPro"/>
</dbReference>
<evidence type="ECO:0000313" key="12">
    <source>
        <dbReference type="Proteomes" id="UP000030655"/>
    </source>
</evidence>
<dbReference type="PANTHER" id="PTHR11618">
    <property type="entry name" value="TRANSCRIPTION INITIATION FACTOR IIB-RELATED"/>
    <property type="match status" value="1"/>
</dbReference>
<keyword evidence="3" id="KW-0677">Repeat</keyword>
<dbReference type="EMBL" id="KK365304">
    <property type="protein sequence ID" value="KCZ79298.1"/>
    <property type="molecule type" value="Genomic_DNA"/>
</dbReference>
<dbReference type="Pfam" id="PF00382">
    <property type="entry name" value="TFIIB"/>
    <property type="match status" value="2"/>
</dbReference>
<reference evidence="12" key="1">
    <citation type="submission" date="2013-02" db="EMBL/GenBank/DDBJ databases">
        <authorList>
            <consortium name="The Broad Institute Genome Sequencing Platform"/>
            <person name="Cuomo C."/>
            <person name="Becnel J."/>
            <person name="Sanscrainte N."/>
            <person name="Walker B."/>
            <person name="Young S.K."/>
            <person name="Zeng Q."/>
            <person name="Gargeya S."/>
            <person name="Fitzgerald M."/>
            <person name="Haas B."/>
            <person name="Abouelleil A."/>
            <person name="Alvarado L."/>
            <person name="Arachchi H.M."/>
            <person name="Berlin A.M."/>
            <person name="Chapman S.B."/>
            <person name="Dewar J."/>
            <person name="Goldberg J."/>
            <person name="Griggs A."/>
            <person name="Gujja S."/>
            <person name="Hansen M."/>
            <person name="Howarth C."/>
            <person name="Imamovic A."/>
            <person name="Larimer J."/>
            <person name="McCowan C."/>
            <person name="Murphy C."/>
            <person name="Neiman D."/>
            <person name="Pearson M."/>
            <person name="Priest M."/>
            <person name="Roberts A."/>
            <person name="Saif S."/>
            <person name="Shea T."/>
            <person name="Sisk P."/>
            <person name="Sykes S."/>
            <person name="Wortman J."/>
            <person name="Nusbaum C."/>
            <person name="Birren B."/>
        </authorList>
    </citation>
    <scope>NUCLEOTIDE SEQUENCE [LARGE SCALE GENOMIC DNA]</scope>
    <source>
        <strain evidence="12">PRA339</strain>
    </source>
</reference>
<accession>A0A059EW78</accession>
<dbReference type="VEuPathDB" id="MicrosporidiaDB:H312_03313"/>
<protein>
    <recommendedName>
        <fullName evidence="2">Transcription initiation factor IIB</fullName>
    </recommendedName>
    <alternativeName>
        <fullName evidence="6">General transcription factor TFIIB</fullName>
    </alternativeName>
</protein>
<dbReference type="HOGENOM" id="CLU_043736_1_1_1"/>